<feature type="region of interest" description="Disordered" evidence="1">
    <location>
        <begin position="396"/>
        <end position="426"/>
    </location>
</feature>
<evidence type="ECO:0000256" key="1">
    <source>
        <dbReference type="SAM" id="MobiDB-lite"/>
    </source>
</evidence>
<dbReference type="KEGG" id="dpte:113792025"/>
<dbReference type="Proteomes" id="UP000515146">
    <property type="component" value="Unplaced"/>
</dbReference>
<feature type="domain" description="F-box" evidence="2">
    <location>
        <begin position="3"/>
        <end position="56"/>
    </location>
</feature>
<dbReference type="InterPro" id="IPR001810">
    <property type="entry name" value="F-box_dom"/>
</dbReference>
<dbReference type="OMA" id="CELCCER"/>
<dbReference type="AlphaFoldDB" id="A0A6P6XWC0"/>
<evidence type="ECO:0000313" key="4">
    <source>
        <dbReference type="RefSeq" id="XP_027197692.1"/>
    </source>
</evidence>
<dbReference type="InParanoid" id="A0A6P6XWC0"/>
<name>A0A6P6XWC0_DERPT</name>
<organism evidence="3 4">
    <name type="scientific">Dermatophagoides pteronyssinus</name>
    <name type="common">European house dust mite</name>
    <dbReference type="NCBI Taxonomy" id="6956"/>
    <lineage>
        <taxon>Eukaryota</taxon>
        <taxon>Metazoa</taxon>
        <taxon>Ecdysozoa</taxon>
        <taxon>Arthropoda</taxon>
        <taxon>Chelicerata</taxon>
        <taxon>Arachnida</taxon>
        <taxon>Acari</taxon>
        <taxon>Acariformes</taxon>
        <taxon>Sarcoptiformes</taxon>
        <taxon>Astigmata</taxon>
        <taxon>Psoroptidia</taxon>
        <taxon>Analgoidea</taxon>
        <taxon>Pyroglyphidae</taxon>
        <taxon>Dermatophagoidinae</taxon>
        <taxon>Dermatophagoides</taxon>
    </lineage>
</organism>
<evidence type="ECO:0000313" key="3">
    <source>
        <dbReference type="Proteomes" id="UP000515146"/>
    </source>
</evidence>
<reference evidence="4" key="1">
    <citation type="submission" date="2025-08" db="UniProtKB">
        <authorList>
            <consortium name="RefSeq"/>
        </authorList>
    </citation>
    <scope>IDENTIFICATION</scope>
    <source>
        <strain evidence="4">Airmid</strain>
    </source>
</reference>
<accession>A0A6P6XWC0</accession>
<dbReference type="Gene3D" id="3.80.10.10">
    <property type="entry name" value="Ribonuclease Inhibitor"/>
    <property type="match status" value="1"/>
</dbReference>
<dbReference type="RefSeq" id="XP_027197692.1">
    <property type="nucleotide sequence ID" value="XM_027341891.1"/>
</dbReference>
<feature type="compositionally biased region" description="Low complexity" evidence="1">
    <location>
        <begin position="406"/>
        <end position="422"/>
    </location>
</feature>
<dbReference type="InterPro" id="IPR032675">
    <property type="entry name" value="LRR_dom_sf"/>
</dbReference>
<dbReference type="OrthoDB" id="6504514at2759"/>
<sequence length="554" mass="64459">MNKTTINSLNDDCLRKIFDYLPISKLLELESISLRWKRIIEYRNERQISLKLFRSRNEIAEYEQNSHIYYQLKACLYFHQTNDFILTTHLNYLSCQLILSKYPNLRMLMISGCQWDPKDLIMLLIELKHLECLALVICGSPSNDNYITSIVKTIKICKSLDVLPKLKHFAISLADNTIPNPFNIGFMLRVYELHLHNVTIDYNLYYFDKILDSCKNSQLQLKNLTINNGKSVSAMNVNVCKKLSSSLEQITVNYEDESLFPSQLQLLCNHFNLLNFLDIHLKFCIELKFLHLSLSKLPLLKEFRLRSDDNNSISNDEQYQDTDEILRPLHSIESICFDVDFETSIFALLPQIFPLVKFLTINTSRLCCTCPIEPENPTLPPIAERNLVIDSGNAQQPVQANDDNRNQNQNPVPQQEEQQEQQGMSRKITDDDIEFEIDNCIHCTKRMTIIMNNWSLMEKLAITGSRCKEESLIELKSMPRLRSLSVANCTEIHLRTLLSVCYEIAKNRPSISFILKLNEKTFKKIIKLPLKPINLFIFNVSPILEPESEYPMLW</sequence>
<protein>
    <submittedName>
        <fullName evidence="4">Uncharacterized protein LOC113792025</fullName>
    </submittedName>
</protein>
<evidence type="ECO:0000259" key="2">
    <source>
        <dbReference type="PROSITE" id="PS50181"/>
    </source>
</evidence>
<keyword evidence="3" id="KW-1185">Reference proteome</keyword>
<proteinExistence type="predicted"/>
<dbReference type="PROSITE" id="PS50181">
    <property type="entry name" value="FBOX"/>
    <property type="match status" value="1"/>
</dbReference>
<gene>
    <name evidence="4" type="primary">LOC113792025</name>
</gene>